<feature type="compositionally biased region" description="Basic and acidic residues" evidence="1">
    <location>
        <begin position="156"/>
        <end position="168"/>
    </location>
</feature>
<evidence type="ECO:0000256" key="1">
    <source>
        <dbReference type="SAM" id="MobiDB-lite"/>
    </source>
</evidence>
<feature type="compositionally biased region" description="Low complexity" evidence="1">
    <location>
        <begin position="53"/>
        <end position="63"/>
    </location>
</feature>
<keyword evidence="3" id="KW-1185">Reference proteome</keyword>
<evidence type="ECO:0000313" key="2">
    <source>
        <dbReference type="EMBL" id="GHI54048.1"/>
    </source>
</evidence>
<protein>
    <submittedName>
        <fullName evidence="2">Uncharacterized protein</fullName>
    </submittedName>
</protein>
<sequence>MRPHLTQDPTPPGEHEIPAARRHREGRPDSRATRRSCAADAPTATRQNRRAGARTGTPATAYRCPIHYRSRAAPGADGHQENAPYLDEAPDDTPAPTGSGPLNTRLATTRALCDEGAHGRLLAVMPSIIGDGTPLPVSLTPASAATEGTDGGLDTRATEPEYDESRGR</sequence>
<gene>
    <name evidence="2" type="ORF">Srubr_38940</name>
</gene>
<comment type="caution">
    <text evidence="2">The sequence shown here is derived from an EMBL/GenBank/DDBJ whole genome shotgun (WGS) entry which is preliminary data.</text>
</comment>
<proteinExistence type="predicted"/>
<reference evidence="3" key="1">
    <citation type="submission" date="2023-07" db="EMBL/GenBank/DDBJ databases">
        <title>Whole genome shotgun sequence of Streptomyces achromogenes subsp. rubradiris NBRC 14000.</title>
        <authorList>
            <person name="Komaki H."/>
            <person name="Tamura T."/>
        </authorList>
    </citation>
    <scope>NUCLEOTIDE SEQUENCE [LARGE SCALE GENOMIC DNA]</scope>
    <source>
        <strain evidence="3">NBRC 14000</strain>
    </source>
</reference>
<dbReference type="EMBL" id="BNEA01000015">
    <property type="protein sequence ID" value="GHI54048.1"/>
    <property type="molecule type" value="Genomic_DNA"/>
</dbReference>
<feature type="region of interest" description="Disordered" evidence="1">
    <location>
        <begin position="1"/>
        <end position="104"/>
    </location>
</feature>
<dbReference type="Proteomes" id="UP000646738">
    <property type="component" value="Unassembled WGS sequence"/>
</dbReference>
<accession>A0ABQ3RDX1</accession>
<evidence type="ECO:0000313" key="3">
    <source>
        <dbReference type="Proteomes" id="UP000646738"/>
    </source>
</evidence>
<feature type="region of interest" description="Disordered" evidence="1">
    <location>
        <begin position="129"/>
        <end position="168"/>
    </location>
</feature>
<organism evidence="2 3">
    <name type="scientific">Streptomyces rubradiris</name>
    <name type="common">Streptomyces achromogenes subsp. rubradiris</name>
    <dbReference type="NCBI Taxonomy" id="285531"/>
    <lineage>
        <taxon>Bacteria</taxon>
        <taxon>Bacillati</taxon>
        <taxon>Actinomycetota</taxon>
        <taxon>Actinomycetes</taxon>
        <taxon>Kitasatosporales</taxon>
        <taxon>Streptomycetaceae</taxon>
        <taxon>Streptomyces</taxon>
    </lineage>
</organism>
<name>A0ABQ3RDX1_STRRR</name>